<proteinExistence type="inferred from homology"/>
<dbReference type="Proteomes" id="UP000051264">
    <property type="component" value="Unassembled WGS sequence"/>
</dbReference>
<dbReference type="PANTHER" id="PTHR43022">
    <property type="entry name" value="PROTEIN SMF"/>
    <property type="match status" value="1"/>
</dbReference>
<evidence type="ECO:0000313" key="4">
    <source>
        <dbReference type="Proteomes" id="UP000051264"/>
    </source>
</evidence>
<dbReference type="PANTHER" id="PTHR43022:SF1">
    <property type="entry name" value="PROTEIN SMF"/>
    <property type="match status" value="1"/>
</dbReference>
<dbReference type="eggNOG" id="COG0758">
    <property type="taxonomic scope" value="Bacteria"/>
</dbReference>
<evidence type="ECO:0000259" key="2">
    <source>
        <dbReference type="Pfam" id="PF02481"/>
    </source>
</evidence>
<dbReference type="Pfam" id="PF02481">
    <property type="entry name" value="DNA_processg_A"/>
    <property type="match status" value="1"/>
</dbReference>
<reference evidence="3 4" key="1">
    <citation type="journal article" date="2015" name="Genome Announc.">
        <title>Expanding the biotechnology potential of lactobacilli through comparative genomics of 213 strains and associated genera.</title>
        <authorList>
            <person name="Sun Z."/>
            <person name="Harris H.M."/>
            <person name="McCann A."/>
            <person name="Guo C."/>
            <person name="Argimon S."/>
            <person name="Zhang W."/>
            <person name="Yang X."/>
            <person name="Jeffery I.B."/>
            <person name="Cooney J.C."/>
            <person name="Kagawa T.F."/>
            <person name="Liu W."/>
            <person name="Song Y."/>
            <person name="Salvetti E."/>
            <person name="Wrobel A."/>
            <person name="Rasinkangas P."/>
            <person name="Parkhill J."/>
            <person name="Rea M.C."/>
            <person name="O'Sullivan O."/>
            <person name="Ritari J."/>
            <person name="Douillard F.P."/>
            <person name="Paul Ross R."/>
            <person name="Yang R."/>
            <person name="Briner A.E."/>
            <person name="Felis G.E."/>
            <person name="de Vos W.M."/>
            <person name="Barrangou R."/>
            <person name="Klaenhammer T.R."/>
            <person name="Caufield P.W."/>
            <person name="Cui Y."/>
            <person name="Zhang H."/>
            <person name="O'Toole P.W."/>
        </authorList>
    </citation>
    <scope>NUCLEOTIDE SEQUENCE [LARGE SCALE GENOMIC DNA]</scope>
    <source>
        <strain evidence="3 4">DSM 14340</strain>
    </source>
</reference>
<dbReference type="InterPro" id="IPR003488">
    <property type="entry name" value="DprA"/>
</dbReference>
<organism evidence="3 4">
    <name type="scientific">Latilactobacillus fuchuensis DSM 14340 = JCM 11249</name>
    <dbReference type="NCBI Taxonomy" id="1423747"/>
    <lineage>
        <taxon>Bacteria</taxon>
        <taxon>Bacillati</taxon>
        <taxon>Bacillota</taxon>
        <taxon>Bacilli</taxon>
        <taxon>Lactobacillales</taxon>
        <taxon>Lactobacillaceae</taxon>
        <taxon>Latilactobacillus</taxon>
    </lineage>
</organism>
<dbReference type="InterPro" id="IPR057666">
    <property type="entry name" value="DrpA_SLOG"/>
</dbReference>
<dbReference type="RefSeq" id="WP_025083274.1">
    <property type="nucleotide sequence ID" value="NZ_AZEX01000023.1"/>
</dbReference>
<dbReference type="GO" id="GO:0009294">
    <property type="term" value="P:DNA-mediated transformation"/>
    <property type="evidence" value="ECO:0007669"/>
    <property type="project" value="InterPro"/>
</dbReference>
<protein>
    <recommendedName>
        <fullName evidence="2">Smf/DprA SLOG domain-containing protein</fullName>
    </recommendedName>
</protein>
<feature type="domain" description="Smf/DprA SLOG" evidence="2">
    <location>
        <begin position="78"/>
        <end position="283"/>
    </location>
</feature>
<name>A0A0R1S154_9LACO</name>
<sequence length="288" mass="31491">MVSKRQLLLKVHLAAGFGLTSELRLANWLLTSQNWELSPVELAQIGRLPERYWSTFQASFQSAAVQCACEYHEQFATYLTIIDEAYPQRLLETYQPPAVIFYRGTLACLKQPALGIVGARQAGPYTKLALHQLAALPTTTAIISGLAQGADAMAHQWALQQGRAPIGVIGTGLNCCYPPQNEQLQQTVAQCGLLLSEYPLDTPARKFQFPARNRIIAGLCHGLLVTEARQRSGSLITANLALQANRNVYAIPGRLDQSLSAGCNQLILAGATPLLNATLLTDELRYFE</sequence>
<dbReference type="AlphaFoldDB" id="A0A0R1S154"/>
<dbReference type="Gene3D" id="3.40.50.450">
    <property type="match status" value="1"/>
</dbReference>
<comment type="similarity">
    <text evidence="1">Belongs to the DprA/Smf family.</text>
</comment>
<gene>
    <name evidence="3" type="ORF">FC69_GL000878</name>
</gene>
<dbReference type="NCBIfam" id="TIGR00732">
    <property type="entry name" value="dprA"/>
    <property type="match status" value="1"/>
</dbReference>
<dbReference type="EMBL" id="AZEX01000023">
    <property type="protein sequence ID" value="KRL61300.1"/>
    <property type="molecule type" value="Genomic_DNA"/>
</dbReference>
<evidence type="ECO:0000256" key="1">
    <source>
        <dbReference type="ARBA" id="ARBA00006525"/>
    </source>
</evidence>
<accession>A0A0R1S154</accession>
<dbReference type="PATRIC" id="fig|1423747.3.peg.897"/>
<evidence type="ECO:0000313" key="3">
    <source>
        <dbReference type="EMBL" id="KRL61300.1"/>
    </source>
</evidence>
<dbReference type="STRING" id="1423747.FC69_GL000878"/>
<dbReference type="OrthoDB" id="9785707at2"/>
<dbReference type="SUPFAM" id="SSF102405">
    <property type="entry name" value="MCP/YpsA-like"/>
    <property type="match status" value="1"/>
</dbReference>
<comment type="caution">
    <text evidence="3">The sequence shown here is derived from an EMBL/GenBank/DDBJ whole genome shotgun (WGS) entry which is preliminary data.</text>
</comment>